<keyword evidence="1" id="KW-0175">Coiled coil</keyword>
<evidence type="ECO:0000313" key="4">
    <source>
        <dbReference type="EMBL" id="GLR15329.1"/>
    </source>
</evidence>
<protein>
    <recommendedName>
        <fullName evidence="6">DUF2802 domain-containing protein</fullName>
    </recommendedName>
</protein>
<comment type="caution">
    <text evidence="4">The sequence shown here is derived from an EMBL/GenBank/DDBJ whole genome shotgun (WGS) entry which is preliminary data.</text>
</comment>
<dbReference type="EMBL" id="BSOG01000008">
    <property type="protein sequence ID" value="GLR15329.1"/>
    <property type="molecule type" value="Genomic_DNA"/>
</dbReference>
<accession>A0ABQ5YQY7</accession>
<reference evidence="5" key="1">
    <citation type="journal article" date="2019" name="Int. J. Syst. Evol. Microbiol.">
        <title>The Global Catalogue of Microorganisms (GCM) 10K type strain sequencing project: providing services to taxonomists for standard genome sequencing and annotation.</title>
        <authorList>
            <consortium name="The Broad Institute Genomics Platform"/>
            <consortium name="The Broad Institute Genome Sequencing Center for Infectious Disease"/>
            <person name="Wu L."/>
            <person name="Ma J."/>
        </authorList>
    </citation>
    <scope>NUCLEOTIDE SEQUENCE [LARGE SCALE GENOMIC DNA]</scope>
    <source>
        <strain evidence="5">NBRC 110044</strain>
    </source>
</reference>
<keyword evidence="3" id="KW-0472">Membrane</keyword>
<keyword evidence="5" id="KW-1185">Reference proteome</keyword>
<evidence type="ECO:0008006" key="6">
    <source>
        <dbReference type="Google" id="ProtNLM"/>
    </source>
</evidence>
<evidence type="ECO:0000256" key="1">
    <source>
        <dbReference type="SAM" id="Coils"/>
    </source>
</evidence>
<name>A0ABQ5YQY7_9NEIS</name>
<gene>
    <name evidence="4" type="ORF">GCM10007907_41190</name>
</gene>
<evidence type="ECO:0000256" key="3">
    <source>
        <dbReference type="SAM" id="Phobius"/>
    </source>
</evidence>
<feature type="coiled-coil region" evidence="1">
    <location>
        <begin position="69"/>
        <end position="96"/>
    </location>
</feature>
<dbReference type="RefSeq" id="WP_284198397.1">
    <property type="nucleotide sequence ID" value="NZ_BSOG01000008.1"/>
</dbReference>
<keyword evidence="3" id="KW-0812">Transmembrane</keyword>
<keyword evidence="3" id="KW-1133">Transmembrane helix</keyword>
<feature type="compositionally biased region" description="Low complexity" evidence="2">
    <location>
        <begin position="193"/>
        <end position="211"/>
    </location>
</feature>
<proteinExistence type="predicted"/>
<feature type="transmembrane region" description="Helical" evidence="3">
    <location>
        <begin position="29"/>
        <end position="54"/>
    </location>
</feature>
<evidence type="ECO:0000256" key="2">
    <source>
        <dbReference type="SAM" id="MobiDB-lite"/>
    </source>
</evidence>
<evidence type="ECO:0000313" key="5">
    <source>
        <dbReference type="Proteomes" id="UP001156706"/>
    </source>
</evidence>
<dbReference type="Proteomes" id="UP001156706">
    <property type="component" value="Unassembled WGS sequence"/>
</dbReference>
<organism evidence="4 5">
    <name type="scientific">Chitinimonas prasina</name>
    <dbReference type="NCBI Taxonomy" id="1434937"/>
    <lineage>
        <taxon>Bacteria</taxon>
        <taxon>Pseudomonadati</taxon>
        <taxon>Pseudomonadota</taxon>
        <taxon>Betaproteobacteria</taxon>
        <taxon>Neisseriales</taxon>
        <taxon>Chitinibacteraceae</taxon>
        <taxon>Chitinimonas</taxon>
    </lineage>
</organism>
<feature type="region of interest" description="Disordered" evidence="2">
    <location>
        <begin position="185"/>
        <end position="211"/>
    </location>
</feature>
<sequence length="211" mass="21716">MANEQAAKLPLMKRLILAMRGGVGGGLSAMLVVLLVALVIAIGAGGFLGGLVMATKRNLHAEQNLIAQVKTAKQAQAKLLAEKAGLEKELEVAKDASSMLGKDVATLKEQLAAAHVERETMNKVLAEISESLRSGGAAANPKAAAVVKGAMLKFGDKECELEGGAIKSKDDVKCLNLKDAIDAMNSGPGGYGAKPTKPTEAPAAKPVQKGH</sequence>